<dbReference type="InterPro" id="IPR027981">
    <property type="entry name" value="DUF4446"/>
</dbReference>
<evidence type="ECO:0000313" key="2">
    <source>
        <dbReference type="EMBL" id="OGI72418.1"/>
    </source>
</evidence>
<evidence type="ECO:0000313" key="3">
    <source>
        <dbReference type="Proteomes" id="UP000179686"/>
    </source>
</evidence>
<feature type="transmembrane region" description="Helical" evidence="1">
    <location>
        <begin position="6"/>
        <end position="28"/>
    </location>
</feature>
<keyword evidence="1" id="KW-0812">Transmembrane</keyword>
<evidence type="ECO:0008006" key="4">
    <source>
        <dbReference type="Google" id="ProtNLM"/>
    </source>
</evidence>
<dbReference type="Pfam" id="PF14584">
    <property type="entry name" value="DUF4446"/>
    <property type="match status" value="1"/>
</dbReference>
<organism evidence="2 3">
    <name type="scientific">Candidatus Nomurabacteria bacterium RIFCSPHIGHO2_02_FULL_38_15</name>
    <dbReference type="NCBI Taxonomy" id="1801752"/>
    <lineage>
        <taxon>Bacteria</taxon>
        <taxon>Candidatus Nomuraibacteriota</taxon>
    </lineage>
</organism>
<dbReference type="Proteomes" id="UP000179686">
    <property type="component" value="Unassembled WGS sequence"/>
</dbReference>
<dbReference type="STRING" id="1801752.A3J61_00370"/>
<reference evidence="2 3" key="1">
    <citation type="journal article" date="2016" name="Nat. Commun.">
        <title>Thousands of microbial genomes shed light on interconnected biogeochemical processes in an aquifer system.</title>
        <authorList>
            <person name="Anantharaman K."/>
            <person name="Brown C.T."/>
            <person name="Hug L.A."/>
            <person name="Sharon I."/>
            <person name="Castelle C.J."/>
            <person name="Probst A.J."/>
            <person name="Thomas B.C."/>
            <person name="Singh A."/>
            <person name="Wilkins M.J."/>
            <person name="Karaoz U."/>
            <person name="Brodie E.L."/>
            <person name="Williams K.H."/>
            <person name="Hubbard S.S."/>
            <person name="Banfield J.F."/>
        </authorList>
    </citation>
    <scope>NUCLEOTIDE SEQUENCE [LARGE SCALE GENOMIC DNA]</scope>
</reference>
<comment type="caution">
    <text evidence="2">The sequence shown here is derived from an EMBL/GenBank/DDBJ whole genome shotgun (WGS) entry which is preliminary data.</text>
</comment>
<name>A0A1F6VRY6_9BACT</name>
<protein>
    <recommendedName>
        <fullName evidence="4">DUF4446 domain-containing protein</fullName>
    </recommendedName>
</protein>
<evidence type="ECO:0000256" key="1">
    <source>
        <dbReference type="SAM" id="Phobius"/>
    </source>
</evidence>
<gene>
    <name evidence="2" type="ORF">A3J61_00370</name>
</gene>
<sequence>MLGTELIIIIAIGTVAVLTLILHLILYVRLKKLFKGGQPKSIDEILTAYRVAIEDLYENFDQNKKVLSDHENRIKKSITTPKTIRFNAWGDVSGNQSFTTRLLDENGNGVIVSTLYAREKTSVFAKPVNNWSTEQELSDEEKELLNER</sequence>
<proteinExistence type="predicted"/>
<dbReference type="EMBL" id="MFUC01000006">
    <property type="protein sequence ID" value="OGI72418.1"/>
    <property type="molecule type" value="Genomic_DNA"/>
</dbReference>
<accession>A0A1F6VRY6</accession>
<keyword evidence="1" id="KW-0472">Membrane</keyword>
<keyword evidence="1" id="KW-1133">Transmembrane helix</keyword>
<dbReference type="AlphaFoldDB" id="A0A1F6VRY6"/>